<sequence>MRPKDIDHRTAKTGFCRMRNHFLSHINAFDIPSFSPQRRRERPCAAADIERPLALRRRQGCSSDIETSGIGSRLAGKKPAVGYGDAVEKPSMALAMIHVQTILYLVVSAKSG</sequence>
<organism evidence="1">
    <name type="scientific">uncultured spirochete</name>
    <dbReference type="NCBI Taxonomy" id="156406"/>
    <lineage>
        <taxon>Bacteria</taxon>
        <taxon>Pseudomonadati</taxon>
        <taxon>Spirochaetota</taxon>
        <taxon>Spirochaetia</taxon>
        <taxon>Spirochaetales</taxon>
        <taxon>environmental samples</taxon>
    </lineage>
</organism>
<protein>
    <submittedName>
        <fullName evidence="1">Uncharacterized protein</fullName>
    </submittedName>
</protein>
<evidence type="ECO:0000313" key="1">
    <source>
        <dbReference type="EMBL" id="SLM11578.1"/>
    </source>
</evidence>
<dbReference type="EMBL" id="FWDM01000013">
    <property type="protein sequence ID" value="SLM11578.1"/>
    <property type="molecule type" value="Genomic_DNA"/>
</dbReference>
<dbReference type="AlphaFoldDB" id="A0A3P3XHF7"/>
<accession>A0A3P3XHF7</accession>
<gene>
    <name evidence="1" type="ORF">SPIROBIBN47_200037</name>
</gene>
<reference evidence="1" key="1">
    <citation type="submission" date="2017-02" db="EMBL/GenBank/DDBJ databases">
        <authorList>
            <person name="Regsiter A."/>
            <person name="William W."/>
        </authorList>
    </citation>
    <scope>NUCLEOTIDE SEQUENCE</scope>
    <source>
        <strain evidence="1">Bib</strain>
    </source>
</reference>
<name>A0A3P3XHF7_9SPIR</name>
<proteinExistence type="predicted"/>